<evidence type="ECO:0000259" key="1">
    <source>
        <dbReference type="Pfam" id="PF01408"/>
    </source>
</evidence>
<dbReference type="InterPro" id="IPR036291">
    <property type="entry name" value="NAD(P)-bd_dom_sf"/>
</dbReference>
<dbReference type="Gene3D" id="3.40.50.720">
    <property type="entry name" value="NAD(P)-binding Rossmann-like Domain"/>
    <property type="match status" value="1"/>
</dbReference>
<reference evidence="3" key="1">
    <citation type="submission" date="2017-09" db="EMBL/GenBank/DDBJ databases">
        <authorList>
            <person name="Varghese N."/>
            <person name="Submissions S."/>
        </authorList>
    </citation>
    <scope>NUCLEOTIDE SEQUENCE [LARGE SCALE GENOMIC DNA]</scope>
    <source>
        <strain evidence="3">DSM 29961</strain>
    </source>
</reference>
<accession>A0A286GGZ8</accession>
<protein>
    <submittedName>
        <fullName evidence="2">Predicted dehydrogenase</fullName>
    </submittedName>
</protein>
<gene>
    <name evidence="2" type="ORF">SAMN06269250_4646</name>
</gene>
<sequence length="373" mass="40034">MIRQSYQTAWLRPPGLLSDTFTKPISVHFPTPLMHTRRTFIQSAATLSLAAGFSDLTAFANRPTADKGRVGIIGLDTSHSTAFTKLLNDPNPGADLAGFTVVAAYPQGSADIESSTKRIPGYTDEVKKMGLEIVSSIPDLLKKVDVVLLETNDGRPHLEQAMLVLKAGKRLFIDKPVAGTLPDAMTIFAQAKQAGVPIFSASSLRYSASAQAVAKGSIGAVLGADAFSPAHLEKTHPDLFWYGIHGVETLYTAMGTGCKQVVRMQTEGTDVVVGTWADGRIGTFRGTRTGKNEYGGTAYGEKGNAPLGPYDGYRPLLVQIIEFFKTGVPPVSAEETLEIYTFMEAADESKRLGGVPVLLETVRQKAEKLAKGR</sequence>
<feature type="domain" description="Gfo/Idh/MocA-like oxidoreductase N-terminal" evidence="1">
    <location>
        <begin position="69"/>
        <end position="199"/>
    </location>
</feature>
<dbReference type="Proteomes" id="UP000219452">
    <property type="component" value="Unassembled WGS sequence"/>
</dbReference>
<organism evidence="2 3">
    <name type="scientific">Spirosoma fluviale</name>
    <dbReference type="NCBI Taxonomy" id="1597977"/>
    <lineage>
        <taxon>Bacteria</taxon>
        <taxon>Pseudomonadati</taxon>
        <taxon>Bacteroidota</taxon>
        <taxon>Cytophagia</taxon>
        <taxon>Cytophagales</taxon>
        <taxon>Cytophagaceae</taxon>
        <taxon>Spirosoma</taxon>
    </lineage>
</organism>
<dbReference type="EMBL" id="OCNH01000004">
    <property type="protein sequence ID" value="SOD94807.1"/>
    <property type="molecule type" value="Genomic_DNA"/>
</dbReference>
<evidence type="ECO:0000313" key="2">
    <source>
        <dbReference type="EMBL" id="SOD94807.1"/>
    </source>
</evidence>
<dbReference type="Pfam" id="PF01408">
    <property type="entry name" value="GFO_IDH_MocA"/>
    <property type="match status" value="1"/>
</dbReference>
<dbReference type="InterPro" id="IPR050463">
    <property type="entry name" value="Gfo/Idh/MocA_oxidrdct_glycsds"/>
</dbReference>
<keyword evidence="3" id="KW-1185">Reference proteome</keyword>
<proteinExistence type="predicted"/>
<dbReference type="SUPFAM" id="SSF51735">
    <property type="entry name" value="NAD(P)-binding Rossmann-fold domains"/>
    <property type="match status" value="1"/>
</dbReference>
<dbReference type="GO" id="GO:0000166">
    <property type="term" value="F:nucleotide binding"/>
    <property type="evidence" value="ECO:0007669"/>
    <property type="project" value="InterPro"/>
</dbReference>
<name>A0A286GGZ8_9BACT</name>
<dbReference type="AlphaFoldDB" id="A0A286GGZ8"/>
<dbReference type="PANTHER" id="PTHR43818">
    <property type="entry name" value="BCDNA.GH03377"/>
    <property type="match status" value="1"/>
</dbReference>
<dbReference type="InterPro" id="IPR000683">
    <property type="entry name" value="Gfo/Idh/MocA-like_OxRdtase_N"/>
</dbReference>
<evidence type="ECO:0000313" key="3">
    <source>
        <dbReference type="Proteomes" id="UP000219452"/>
    </source>
</evidence>
<dbReference type="PANTHER" id="PTHR43818:SF9">
    <property type="entry name" value="HYPOTHETICAL OXIDOREDUCTASE"/>
    <property type="match status" value="1"/>
</dbReference>